<keyword evidence="5" id="KW-0067">ATP-binding</keyword>
<keyword evidence="2" id="KW-1003">Cell membrane</keyword>
<dbReference type="GO" id="GO:0008233">
    <property type="term" value="F:peptidase activity"/>
    <property type="evidence" value="ECO:0007669"/>
    <property type="project" value="InterPro"/>
</dbReference>
<accession>A0A937D652</accession>
<dbReference type="Gene3D" id="3.90.70.10">
    <property type="entry name" value="Cysteine proteinases"/>
    <property type="match status" value="1"/>
</dbReference>
<feature type="transmembrane region" description="Helical" evidence="8">
    <location>
        <begin position="317"/>
        <end position="336"/>
    </location>
</feature>
<comment type="subcellular location">
    <subcellularLocation>
        <location evidence="1">Cell membrane</location>
        <topology evidence="1">Multi-pass membrane protein</topology>
    </subcellularLocation>
</comment>
<organism evidence="12 13">
    <name type="scientific">Ramlibacter aurantiacus</name>
    <dbReference type="NCBI Taxonomy" id="2801330"/>
    <lineage>
        <taxon>Bacteria</taxon>
        <taxon>Pseudomonadati</taxon>
        <taxon>Pseudomonadota</taxon>
        <taxon>Betaproteobacteria</taxon>
        <taxon>Burkholderiales</taxon>
        <taxon>Comamonadaceae</taxon>
        <taxon>Ramlibacter</taxon>
    </lineage>
</organism>
<dbReference type="GO" id="GO:0034040">
    <property type="term" value="F:ATPase-coupled lipid transmembrane transporter activity"/>
    <property type="evidence" value="ECO:0007669"/>
    <property type="project" value="TreeGrafter"/>
</dbReference>
<evidence type="ECO:0000256" key="3">
    <source>
        <dbReference type="ARBA" id="ARBA00022692"/>
    </source>
</evidence>
<feature type="domain" description="Peptidase C39" evidence="11">
    <location>
        <begin position="29"/>
        <end position="148"/>
    </location>
</feature>
<comment type="caution">
    <text evidence="12">The sequence shown here is derived from an EMBL/GenBank/DDBJ whole genome shotgun (WGS) entry which is preliminary data.</text>
</comment>
<dbReference type="InterPro" id="IPR003593">
    <property type="entry name" value="AAA+_ATPase"/>
</dbReference>
<keyword evidence="6 8" id="KW-1133">Transmembrane helix</keyword>
<dbReference type="GO" id="GO:0005524">
    <property type="term" value="F:ATP binding"/>
    <property type="evidence" value="ECO:0007669"/>
    <property type="project" value="UniProtKB-KW"/>
</dbReference>
<feature type="domain" description="ABC transporter" evidence="9">
    <location>
        <begin position="494"/>
        <end position="717"/>
    </location>
</feature>
<keyword evidence="7 8" id="KW-0472">Membrane</keyword>
<dbReference type="CDD" id="cd18567">
    <property type="entry name" value="ABC_6TM_CvaB_RaxB_like"/>
    <property type="match status" value="1"/>
</dbReference>
<evidence type="ECO:0000259" key="11">
    <source>
        <dbReference type="PROSITE" id="PS50990"/>
    </source>
</evidence>
<keyword evidence="13" id="KW-1185">Reference proteome</keyword>
<dbReference type="SUPFAM" id="SSF90123">
    <property type="entry name" value="ABC transporter transmembrane region"/>
    <property type="match status" value="1"/>
</dbReference>
<evidence type="ECO:0000256" key="5">
    <source>
        <dbReference type="ARBA" id="ARBA00022840"/>
    </source>
</evidence>
<evidence type="ECO:0000313" key="13">
    <source>
        <dbReference type="Proteomes" id="UP000613011"/>
    </source>
</evidence>
<dbReference type="SUPFAM" id="SSF52540">
    <property type="entry name" value="P-loop containing nucleoside triphosphate hydrolases"/>
    <property type="match status" value="1"/>
</dbReference>
<evidence type="ECO:0000256" key="6">
    <source>
        <dbReference type="ARBA" id="ARBA00022989"/>
    </source>
</evidence>
<evidence type="ECO:0000259" key="10">
    <source>
        <dbReference type="PROSITE" id="PS50929"/>
    </source>
</evidence>
<dbReference type="PANTHER" id="PTHR24221:SF606">
    <property type="entry name" value="COLICIN V SECRETION-PROCESSING ATP-BINDING PROTEIN"/>
    <property type="match status" value="1"/>
</dbReference>
<evidence type="ECO:0000256" key="8">
    <source>
        <dbReference type="SAM" id="Phobius"/>
    </source>
</evidence>
<dbReference type="InterPro" id="IPR005074">
    <property type="entry name" value="Peptidase_C39"/>
</dbReference>
<feature type="transmembrane region" description="Helical" evidence="8">
    <location>
        <begin position="215"/>
        <end position="233"/>
    </location>
</feature>
<protein>
    <submittedName>
        <fullName evidence="12">Peptidase domain-containing ABC transporter</fullName>
    </submittedName>
</protein>
<feature type="transmembrane region" description="Helical" evidence="8">
    <location>
        <begin position="289"/>
        <end position="311"/>
    </location>
</feature>
<dbReference type="InterPro" id="IPR039421">
    <property type="entry name" value="Type_1_exporter"/>
</dbReference>
<feature type="transmembrane region" description="Helical" evidence="8">
    <location>
        <begin position="179"/>
        <end position="203"/>
    </location>
</feature>
<dbReference type="GO" id="GO:0140359">
    <property type="term" value="F:ABC-type transporter activity"/>
    <property type="evidence" value="ECO:0007669"/>
    <property type="project" value="InterPro"/>
</dbReference>
<dbReference type="InterPro" id="IPR003439">
    <property type="entry name" value="ABC_transporter-like_ATP-bd"/>
</dbReference>
<evidence type="ECO:0000256" key="1">
    <source>
        <dbReference type="ARBA" id="ARBA00004651"/>
    </source>
</evidence>
<dbReference type="Pfam" id="PF00005">
    <property type="entry name" value="ABC_tran"/>
    <property type="match status" value="1"/>
</dbReference>
<dbReference type="GO" id="GO:0016887">
    <property type="term" value="F:ATP hydrolysis activity"/>
    <property type="evidence" value="ECO:0007669"/>
    <property type="project" value="InterPro"/>
</dbReference>
<dbReference type="EMBL" id="JAEQNA010000001">
    <property type="protein sequence ID" value="MBL0419451.1"/>
    <property type="molecule type" value="Genomic_DNA"/>
</dbReference>
<dbReference type="Pfam" id="PF03412">
    <property type="entry name" value="Peptidase_C39"/>
    <property type="match status" value="1"/>
</dbReference>
<evidence type="ECO:0000256" key="4">
    <source>
        <dbReference type="ARBA" id="ARBA00022741"/>
    </source>
</evidence>
<dbReference type="GO" id="GO:0005886">
    <property type="term" value="C:plasma membrane"/>
    <property type="evidence" value="ECO:0007669"/>
    <property type="project" value="UniProtKB-SubCell"/>
</dbReference>
<reference evidence="12" key="1">
    <citation type="submission" date="2021-01" db="EMBL/GenBank/DDBJ databases">
        <title>Ramlibacter sp. strain AW1 16S ribosomal RNA gene Genome sequencing and assembly.</title>
        <authorList>
            <person name="Kang M."/>
        </authorList>
    </citation>
    <scope>NUCLEOTIDE SEQUENCE</scope>
    <source>
        <strain evidence="12">AW1</strain>
    </source>
</reference>
<gene>
    <name evidence="12" type="ORF">JI739_03725</name>
</gene>
<dbReference type="PROSITE" id="PS00211">
    <property type="entry name" value="ABC_TRANSPORTER_1"/>
    <property type="match status" value="1"/>
</dbReference>
<dbReference type="RefSeq" id="WP_201682480.1">
    <property type="nucleotide sequence ID" value="NZ_JAEQNA010000001.1"/>
</dbReference>
<keyword evidence="3 8" id="KW-0812">Transmembrane</keyword>
<dbReference type="PROSITE" id="PS50990">
    <property type="entry name" value="PEPTIDASE_C39"/>
    <property type="match status" value="1"/>
</dbReference>
<dbReference type="Gene3D" id="1.20.1560.10">
    <property type="entry name" value="ABC transporter type 1, transmembrane domain"/>
    <property type="match status" value="1"/>
</dbReference>
<feature type="domain" description="ABC transmembrane type-1" evidence="10">
    <location>
        <begin position="181"/>
        <end position="454"/>
    </location>
</feature>
<name>A0A937D652_9BURK</name>
<dbReference type="PANTHER" id="PTHR24221">
    <property type="entry name" value="ATP-BINDING CASSETTE SUB-FAMILY B"/>
    <property type="match status" value="1"/>
</dbReference>
<dbReference type="SMART" id="SM00382">
    <property type="entry name" value="AAA"/>
    <property type="match status" value="1"/>
</dbReference>
<dbReference type="PROSITE" id="PS50929">
    <property type="entry name" value="ABC_TM1F"/>
    <property type="match status" value="1"/>
</dbReference>
<dbReference type="PROSITE" id="PS50893">
    <property type="entry name" value="ABC_TRANSPORTER_2"/>
    <property type="match status" value="1"/>
</dbReference>
<dbReference type="Gene3D" id="3.40.50.300">
    <property type="entry name" value="P-loop containing nucleotide triphosphate hydrolases"/>
    <property type="match status" value="1"/>
</dbReference>
<feature type="transmembrane region" description="Helical" evidence="8">
    <location>
        <begin position="400"/>
        <end position="418"/>
    </location>
</feature>
<evidence type="ECO:0000256" key="7">
    <source>
        <dbReference type="ARBA" id="ARBA00023136"/>
    </source>
</evidence>
<evidence type="ECO:0000313" key="12">
    <source>
        <dbReference type="EMBL" id="MBL0419451.1"/>
    </source>
</evidence>
<dbReference type="AlphaFoldDB" id="A0A937D652"/>
<dbReference type="GO" id="GO:0006508">
    <property type="term" value="P:proteolysis"/>
    <property type="evidence" value="ECO:0007669"/>
    <property type="project" value="InterPro"/>
</dbReference>
<dbReference type="Pfam" id="PF00664">
    <property type="entry name" value="ABC_membrane"/>
    <property type="match status" value="1"/>
</dbReference>
<evidence type="ECO:0000256" key="2">
    <source>
        <dbReference type="ARBA" id="ARBA00022475"/>
    </source>
</evidence>
<dbReference type="Proteomes" id="UP000613011">
    <property type="component" value="Unassembled WGS sequence"/>
</dbReference>
<proteinExistence type="predicted"/>
<dbReference type="InterPro" id="IPR027417">
    <property type="entry name" value="P-loop_NTPase"/>
</dbReference>
<keyword evidence="4" id="KW-0547">Nucleotide-binding</keyword>
<evidence type="ECO:0000259" key="9">
    <source>
        <dbReference type="PROSITE" id="PS50893"/>
    </source>
</evidence>
<sequence length="720" mass="78639">MTGSISSRSDAQAWARRLGRGRGVPVVLQSERAECGLACVAMVAAFHGYCRDLADLRRRFTGSDRGMTAEQLMSIGNRLNLACRAVKLEFEELHQLALPAILHWNGNHFVVLVKVGRRTFVVHDPARGRLNLSPAAISESFTGVAIEAAPTTEFERLPPGRPRSAFSLVESLQNLRSTLGFLLALSLVVEATALLMPLATQFVVDQAIVSMDMDLVIAIGLGMTLLLVAQVAMSSYRSWLVAYVSTKLGLHLGVSVLKHLLSLDTKYFQRRHIGEVATRFESVKFMERVLATGVVEVLVDTAVVVGTLAMMLLFSPLFAALSLATCGIYVGLRFVLFSGLFKLSDAQLAFASHRESSFLESLRAVQSVQLYSRQADRLGHWINATITEQNASLHIQKHAVFFRSASALVFGLEGILFLGMAATAIMQGAFSIGMLFALTAYKAQFSARVVSLIDRTFELRLLKIHASRLNEIINEPARSTAATITRPANLEASIEVKGLAYRHAPLEPFVFRNLDLHVLPGECVRIMGPSGCGKSTLARLMLGLGEPTQGDIRVGGIPLRQLGDQVVGSFMTGVLQGDQLLSGSVLENITFFDRKPDIARAMRAAEAASIHEEILRMPMGYQTFLGEMASTLSAGERQRLLLARALYPQPKILVLDEATANLDLKKESEVNGALAALGVTRIVISHRLDISQTTDRQVKFRELLRRTPAATPAHLNKACK</sequence>
<dbReference type="InterPro" id="IPR036640">
    <property type="entry name" value="ABC1_TM_sf"/>
</dbReference>
<dbReference type="InterPro" id="IPR011527">
    <property type="entry name" value="ABC1_TM_dom"/>
</dbReference>
<dbReference type="InterPro" id="IPR017871">
    <property type="entry name" value="ABC_transporter-like_CS"/>
</dbReference>